<protein>
    <submittedName>
        <fullName evidence="1">Uncharacterized protein</fullName>
    </submittedName>
</protein>
<proteinExistence type="predicted"/>
<sequence>MVLPHLVAGQMSDHVLGGDARAEENVFVPRAVAHSLLESRFGRVGFCLDEECNAAQEESGGDEGVGEERHVDLYCTDECLVQIIQARTSPSSHTLLFERHTFTIQLNVFRGKLLIL</sequence>
<accession>A0A8D8TNI9</accession>
<reference evidence="1" key="1">
    <citation type="submission" date="2021-05" db="EMBL/GenBank/DDBJ databases">
        <authorList>
            <person name="Alioto T."/>
            <person name="Alioto T."/>
            <person name="Gomez Garrido J."/>
        </authorList>
    </citation>
    <scope>NUCLEOTIDE SEQUENCE</scope>
</reference>
<evidence type="ECO:0000313" key="1">
    <source>
        <dbReference type="EMBL" id="CAG6689954.1"/>
    </source>
</evidence>
<name>A0A8D8TNI9_9HEMI</name>
<organism evidence="1">
    <name type="scientific">Cacopsylla melanoneura</name>
    <dbReference type="NCBI Taxonomy" id="428564"/>
    <lineage>
        <taxon>Eukaryota</taxon>
        <taxon>Metazoa</taxon>
        <taxon>Ecdysozoa</taxon>
        <taxon>Arthropoda</taxon>
        <taxon>Hexapoda</taxon>
        <taxon>Insecta</taxon>
        <taxon>Pterygota</taxon>
        <taxon>Neoptera</taxon>
        <taxon>Paraneoptera</taxon>
        <taxon>Hemiptera</taxon>
        <taxon>Sternorrhyncha</taxon>
        <taxon>Psylloidea</taxon>
        <taxon>Psyllidae</taxon>
        <taxon>Psyllinae</taxon>
        <taxon>Cacopsylla</taxon>
    </lineage>
</organism>
<dbReference type="AlphaFoldDB" id="A0A8D8TNI9"/>
<dbReference type="EMBL" id="HBUF01294747">
    <property type="protein sequence ID" value="CAG6689954.1"/>
    <property type="molecule type" value="Transcribed_RNA"/>
</dbReference>